<gene>
    <name evidence="3" type="ORF">CF165_32540</name>
</gene>
<dbReference type="Gene3D" id="3.40.50.300">
    <property type="entry name" value="P-loop containing nucleotide triphosphate hydrolases"/>
    <property type="match status" value="1"/>
</dbReference>
<feature type="domain" description="NACHT" evidence="2">
    <location>
        <begin position="160"/>
        <end position="317"/>
    </location>
</feature>
<reference evidence="4" key="1">
    <citation type="submission" date="2017-07" db="EMBL/GenBank/DDBJ databases">
        <title>Comparative genome mining reveals phylogenetic distribution patterns of secondary metabolites in Amycolatopsis.</title>
        <authorList>
            <person name="Adamek M."/>
            <person name="Alanjary M."/>
            <person name="Sales-Ortells H."/>
            <person name="Goodfellow M."/>
            <person name="Bull A.T."/>
            <person name="Kalinowski J."/>
            <person name="Ziemert N."/>
        </authorList>
    </citation>
    <scope>NUCLEOTIDE SEQUENCE [LARGE SCALE GENOMIC DNA]</scope>
    <source>
        <strain evidence="4">H5</strain>
    </source>
</reference>
<evidence type="ECO:0000256" key="1">
    <source>
        <dbReference type="SAM" id="Phobius"/>
    </source>
</evidence>
<accession>A0A229SX68</accession>
<feature type="transmembrane region" description="Helical" evidence="1">
    <location>
        <begin position="628"/>
        <end position="649"/>
    </location>
</feature>
<proteinExistence type="predicted"/>
<dbReference type="InterPro" id="IPR027417">
    <property type="entry name" value="P-loop_NTPase"/>
</dbReference>
<dbReference type="InterPro" id="IPR007111">
    <property type="entry name" value="NACHT_NTPase"/>
</dbReference>
<evidence type="ECO:0000313" key="3">
    <source>
        <dbReference type="EMBL" id="OXM63089.1"/>
    </source>
</evidence>
<feature type="transmembrane region" description="Helical" evidence="1">
    <location>
        <begin position="526"/>
        <end position="557"/>
    </location>
</feature>
<feature type="transmembrane region" description="Helical" evidence="1">
    <location>
        <begin position="38"/>
        <end position="56"/>
    </location>
</feature>
<organism evidence="3 4">
    <name type="scientific">Amycolatopsis vastitatis</name>
    <dbReference type="NCBI Taxonomy" id="1905142"/>
    <lineage>
        <taxon>Bacteria</taxon>
        <taxon>Bacillati</taxon>
        <taxon>Actinomycetota</taxon>
        <taxon>Actinomycetes</taxon>
        <taxon>Pseudonocardiales</taxon>
        <taxon>Pseudonocardiaceae</taxon>
        <taxon>Amycolatopsis</taxon>
    </lineage>
</organism>
<dbReference type="Proteomes" id="UP000215199">
    <property type="component" value="Unassembled WGS sequence"/>
</dbReference>
<sequence length="704" mass="75752">MMRKWWWVVGAVMVVGGLGWWVLQVTLLDPTERGNASGYGQFVLAAAGILLTLWQVGNARAGSGRTPVHDLDGLTDVIATAVRVQWQDAAVERGLLQATPLPIRWQRCGEPVAGPLAAATGGRPGFEPLPGIERVTARQLREGTHRTLHRVYGGLASGRLILAGGAGSGKTSAAVLLLLDALRYREQSVNRAAIPVPVLFTLQDWDPTTTPLQEWLTTKLTELPPLAGRRGRARATALLNAERVSVFLDGLDEMPQAVRSVALQALSRQATSRLVLLTRTDELVEAARDHVLAGAVALELKPLTASDAAEHLVQTLTDPAPPHWRKLIDTLTDQPGSVVAQALTSPLTITLVRDVYPVAAAGHTPDELLDTVRFPRPDDITQHLLDQAITAAYTARPAQPPPRYSPDVAHRAMTMLATHLRDHGSRDFVRWDLPNWIPRPKRIVISALFGAAAGAALVGTLAVVGLSLSSSSSSSFADAAVHGFLVAAVGGLGFGTLFGAAAGWFPGVRPTTVGKVSSWRTMWGDFVSTFTLGVIFIRLIAIVLVDVMGGVVMALIFSDVLRGILFACITLAGAVIAIMSDWIDPPAAMRPHGLWRADLAVKLSLGLLLGLAVSAGNNGHLPDILARSLYVAFGLLMGLFSTEAWLVILSQIYFRIRWRTPLLLGRFLEDARARHLLRTVGPTYQFRHVTLQDRLAPPLSTVDA</sequence>
<keyword evidence="1" id="KW-1133">Transmembrane helix</keyword>
<feature type="transmembrane region" description="Helical" evidence="1">
    <location>
        <begin position="563"/>
        <end position="583"/>
    </location>
</feature>
<keyword evidence="1" id="KW-0472">Membrane</keyword>
<feature type="transmembrane region" description="Helical" evidence="1">
    <location>
        <begin position="480"/>
        <end position="505"/>
    </location>
</feature>
<keyword evidence="1" id="KW-0812">Transmembrane</keyword>
<feature type="transmembrane region" description="Helical" evidence="1">
    <location>
        <begin position="595"/>
        <end position="616"/>
    </location>
</feature>
<evidence type="ECO:0000259" key="2">
    <source>
        <dbReference type="Pfam" id="PF05729"/>
    </source>
</evidence>
<dbReference type="EMBL" id="NMUL01000038">
    <property type="protein sequence ID" value="OXM63089.1"/>
    <property type="molecule type" value="Genomic_DNA"/>
</dbReference>
<name>A0A229SX68_9PSEU</name>
<keyword evidence="4" id="KW-1185">Reference proteome</keyword>
<dbReference type="SUPFAM" id="SSF52540">
    <property type="entry name" value="P-loop containing nucleoside triphosphate hydrolases"/>
    <property type="match status" value="1"/>
</dbReference>
<comment type="caution">
    <text evidence="3">The sequence shown here is derived from an EMBL/GenBank/DDBJ whole genome shotgun (WGS) entry which is preliminary data.</text>
</comment>
<feature type="transmembrane region" description="Helical" evidence="1">
    <location>
        <begin position="443"/>
        <end position="468"/>
    </location>
</feature>
<feature type="transmembrane region" description="Helical" evidence="1">
    <location>
        <begin position="5"/>
        <end position="23"/>
    </location>
</feature>
<dbReference type="Pfam" id="PF05729">
    <property type="entry name" value="NACHT"/>
    <property type="match status" value="1"/>
</dbReference>
<dbReference type="AlphaFoldDB" id="A0A229SX68"/>
<evidence type="ECO:0000313" key="4">
    <source>
        <dbReference type="Proteomes" id="UP000215199"/>
    </source>
</evidence>
<protein>
    <recommendedName>
        <fullName evidence="2">NACHT domain-containing protein</fullName>
    </recommendedName>
</protein>